<feature type="chain" id="PRO_5039033779" evidence="1">
    <location>
        <begin position="31"/>
        <end position="457"/>
    </location>
</feature>
<gene>
    <name evidence="2" type="ORF">CWR45_16680</name>
</gene>
<dbReference type="PANTHER" id="PTHR43649:SF14">
    <property type="entry name" value="BLR3389 PROTEIN"/>
    <property type="match status" value="1"/>
</dbReference>
<dbReference type="SUPFAM" id="SSF53850">
    <property type="entry name" value="Periplasmic binding protein-like II"/>
    <property type="match status" value="1"/>
</dbReference>
<evidence type="ECO:0000313" key="2">
    <source>
        <dbReference type="EMBL" id="RDW15713.1"/>
    </source>
</evidence>
<keyword evidence="1" id="KW-0732">Signal</keyword>
<dbReference type="Proteomes" id="UP000256520">
    <property type="component" value="Unassembled WGS sequence"/>
</dbReference>
<dbReference type="PROSITE" id="PS51257">
    <property type="entry name" value="PROKAR_LIPOPROTEIN"/>
    <property type="match status" value="1"/>
</dbReference>
<dbReference type="Pfam" id="PF01547">
    <property type="entry name" value="SBP_bac_1"/>
    <property type="match status" value="1"/>
</dbReference>
<dbReference type="Gene3D" id="3.40.190.10">
    <property type="entry name" value="Periplasmic binding protein-like II"/>
    <property type="match status" value="2"/>
</dbReference>
<evidence type="ECO:0000313" key="3">
    <source>
        <dbReference type="Proteomes" id="UP000256520"/>
    </source>
</evidence>
<keyword evidence="3" id="KW-1185">Reference proteome</keyword>
<dbReference type="EMBL" id="PIOD01000025">
    <property type="protein sequence ID" value="RDW15713.1"/>
    <property type="molecule type" value="Genomic_DNA"/>
</dbReference>
<evidence type="ECO:0000256" key="1">
    <source>
        <dbReference type="SAM" id="SignalP"/>
    </source>
</evidence>
<protein>
    <submittedName>
        <fullName evidence="2">ABC transporter substrate-binding protein</fullName>
    </submittedName>
</protein>
<comment type="caution">
    <text evidence="2">The sequence shown here is derived from an EMBL/GenBank/DDBJ whole genome shotgun (WGS) entry which is preliminary data.</text>
</comment>
<dbReference type="PANTHER" id="PTHR43649">
    <property type="entry name" value="ARABINOSE-BINDING PROTEIN-RELATED"/>
    <property type="match status" value="1"/>
</dbReference>
<feature type="signal peptide" evidence="1">
    <location>
        <begin position="1"/>
        <end position="30"/>
    </location>
</feature>
<dbReference type="InterPro" id="IPR006059">
    <property type="entry name" value="SBP"/>
</dbReference>
<reference evidence="3" key="1">
    <citation type="submission" date="2017-11" db="EMBL/GenBank/DDBJ databases">
        <authorList>
            <person name="Zhu W."/>
        </authorList>
    </citation>
    <scope>NUCLEOTIDE SEQUENCE [LARGE SCALE GENOMIC DNA]</scope>
    <source>
        <strain evidence="3">CAU 1051</strain>
    </source>
</reference>
<dbReference type="OrthoDB" id="9763054at2"/>
<organism evidence="2 3">
    <name type="scientific">Oceanobacillus chungangensis</name>
    <dbReference type="NCBI Taxonomy" id="1229152"/>
    <lineage>
        <taxon>Bacteria</taxon>
        <taxon>Bacillati</taxon>
        <taxon>Bacillota</taxon>
        <taxon>Bacilli</taxon>
        <taxon>Bacillales</taxon>
        <taxon>Bacillaceae</taxon>
        <taxon>Oceanobacillus</taxon>
    </lineage>
</organism>
<proteinExistence type="predicted"/>
<sequence>MVWMLKRKMFVPILLSGILLLSACSDSDNASGEAESEGDKTEIKITWRGLGDKDNLKRYLEGFEADFESENEDIDIVLSPITASEGDYFSKVALTMQSAETAPDIVSEDTFMLSADANAGYLKPLDEYVDSWDEWDNFIENIKSGTTGNDGTIYGVPTTTDSRGIWYNKEVFEAAGLPVDWQPVSWKDVYAAAETIKEANGDVVPFAMNVAKANGEAVSMQTFEMLLYGTGETLYDGDSEKWNVNGQGITDALVFVDEIMNKRDLGPSLSIALNANYSSVMTQDLLPNGGVGMVLDGNWNIANYMEGGAAPLEDVEATLGFAPFPTKDGEEPGSVTMAGGWGWSIPEKSKNHDVAWKVIQAMSSEEYQTKRALTGGTLTVRTDSAESSDYLERPLIEPATKALENAHFRPKNDLYPNVSIEIQNAVEAVASGTMSPEDAAANYKAKVSDIVGEENVY</sequence>
<dbReference type="AlphaFoldDB" id="A0A3D8PHZ4"/>
<name>A0A3D8PHZ4_9BACI</name>
<accession>A0A3D8PHZ4</accession>
<dbReference type="InterPro" id="IPR050490">
    <property type="entry name" value="Bact_solute-bd_prot1"/>
</dbReference>